<reference evidence="3" key="1">
    <citation type="submission" date="2016-11" db="EMBL/GenBank/DDBJ databases">
        <title>The genome of Nicotiana attenuata.</title>
        <authorList>
            <person name="Xu S."/>
            <person name="Brockmoeller T."/>
            <person name="Gaquerel E."/>
            <person name="Navarro A."/>
            <person name="Kuhl H."/>
            <person name="Gase K."/>
            <person name="Ling Z."/>
            <person name="Zhou W."/>
            <person name="Kreitzer C."/>
            <person name="Stanke M."/>
            <person name="Tang H."/>
            <person name="Lyons E."/>
            <person name="Pandey P."/>
            <person name="Pandey S.P."/>
            <person name="Timmermann B."/>
            <person name="Baldwin I.T."/>
        </authorList>
    </citation>
    <scope>NUCLEOTIDE SEQUENCE [LARGE SCALE GENOMIC DNA]</scope>
    <source>
        <strain evidence="3">UT</strain>
    </source>
</reference>
<comment type="caution">
    <text evidence="3">The sequence shown here is derived from an EMBL/GenBank/DDBJ whole genome shotgun (WGS) entry which is preliminary data.</text>
</comment>
<dbReference type="EMBL" id="MJEQ01002004">
    <property type="protein sequence ID" value="OIT28616.1"/>
    <property type="molecule type" value="Genomic_DNA"/>
</dbReference>
<feature type="compositionally biased region" description="Basic and acidic residues" evidence="1">
    <location>
        <begin position="186"/>
        <end position="196"/>
    </location>
</feature>
<dbReference type="SMR" id="A0A314KH28"/>
<dbReference type="Gene3D" id="1.25.10.10">
    <property type="entry name" value="Leucine-rich Repeat Variant"/>
    <property type="match status" value="1"/>
</dbReference>
<gene>
    <name evidence="3" type="primary">MOR1_1</name>
    <name evidence="3" type="ORF">A4A49_36201</name>
</gene>
<sequence length="812" mass="89852">MGLGLSTTIYTMKLTVLYCDNVSQVLEFLPELFEMLRNEGYTMTEAEAAIFLPCLVEKSGHNIEKVREKMRELTKQIIHAYSAAKTFPYILEGLRSRSNRTRIECADLVGYLLDNHEAEIGGQLKSLKDVANLTAERDGETRKAALNTLATGYKILGDDIWKYLGKLTEAQRSMLDDRFKWKAREMDKRREGRPGEARAALRRSVRDNGSDIAEPSGEVSRSLAVPILNRDIYNNTEFPMERIVNLRPVSGTMGPSDWNEALDIIASDSPEQSVEGMKVVCHLLAVATNDPEGSAMDDIVKDADKLVSCLANKVAKTFDFSLMGASSRSCKYVLNTLMQTFQNKTLAHAVKESTLDILITELLLWLLDERVPRMDDGSQLLKALNVLMLKILDNADRTSSFVVLIKLLRPLDPSRWPSPATDESLVVRNQKFSDLVVKCLIKLTKVLQSTIYDVDLDRILQSIHIYLQELGMDEIRRRAGADDKPLRMVKTVLHELVKLRGTAIKGHLSMVPIDMQPPPIILAYIDLNLQTLAAARMLTPSVPGQTHWGDSAANNPAPATHNADAQLKQELAAIFKKIGDKQTCTIGLYELYRITQLYPKVDIFAQLQNASEAFRTYIRDGLAQMEKNAAAGRTPSSVPMSTPPPSSLNLSSPKFGTLSPVNINPLNDAKSVNNKVEPSQFSLPPSYGEDDRGGNALLSRGLSSEHLELRHQLGEQRNDRLPSGVTSGTLEAIRERMKSMSLAATGGNSDPSSRTLMSMNGNVSHMVSSQAPGIEHSSVENSIQSGVLPMDEKALSGLQARMERLKSGSMEF</sequence>
<dbReference type="Proteomes" id="UP000187609">
    <property type="component" value="Unassembled WGS sequence"/>
</dbReference>
<evidence type="ECO:0000313" key="4">
    <source>
        <dbReference type="Proteomes" id="UP000187609"/>
    </source>
</evidence>
<feature type="region of interest" description="Disordered" evidence="1">
    <location>
        <begin position="629"/>
        <end position="698"/>
    </location>
</feature>
<evidence type="ECO:0000313" key="3">
    <source>
        <dbReference type="EMBL" id="OIT28616.1"/>
    </source>
</evidence>
<evidence type="ECO:0000256" key="1">
    <source>
        <dbReference type="SAM" id="MobiDB-lite"/>
    </source>
</evidence>
<dbReference type="GO" id="GO:0030951">
    <property type="term" value="P:establishment or maintenance of microtubule cytoskeleton polarity"/>
    <property type="evidence" value="ECO:0007669"/>
    <property type="project" value="InterPro"/>
</dbReference>
<dbReference type="GO" id="GO:0051010">
    <property type="term" value="F:microtubule plus-end binding"/>
    <property type="evidence" value="ECO:0007669"/>
    <property type="project" value="InterPro"/>
</dbReference>
<dbReference type="PANTHER" id="PTHR12609">
    <property type="entry name" value="MICROTUBULE ASSOCIATED PROTEIN XMAP215"/>
    <property type="match status" value="1"/>
</dbReference>
<dbReference type="AlphaFoldDB" id="A0A314KH28"/>
<dbReference type="InterPro" id="IPR045110">
    <property type="entry name" value="XMAP215"/>
</dbReference>
<dbReference type="GO" id="GO:0007051">
    <property type="term" value="P:spindle organization"/>
    <property type="evidence" value="ECO:0007669"/>
    <property type="project" value="InterPro"/>
</dbReference>
<dbReference type="SUPFAM" id="SSF48371">
    <property type="entry name" value="ARM repeat"/>
    <property type="match status" value="1"/>
</dbReference>
<feature type="region of interest" description="Disordered" evidence="1">
    <location>
        <begin position="186"/>
        <end position="216"/>
    </location>
</feature>
<dbReference type="FunFam" id="1.25.10.10:FF:000121">
    <property type="entry name" value="Protein MOR1"/>
    <property type="match status" value="1"/>
</dbReference>
<dbReference type="InterPro" id="IPR011989">
    <property type="entry name" value="ARM-like"/>
</dbReference>
<protein>
    <submittedName>
        <fullName evidence="3">Protein mor1</fullName>
    </submittedName>
</protein>
<dbReference type="InterPro" id="IPR016024">
    <property type="entry name" value="ARM-type_fold"/>
</dbReference>
<name>A0A314KH28_NICAT</name>
<dbReference type="SMART" id="SM01349">
    <property type="entry name" value="TOG"/>
    <property type="match status" value="1"/>
</dbReference>
<dbReference type="GO" id="GO:0046785">
    <property type="term" value="P:microtubule polymerization"/>
    <property type="evidence" value="ECO:0007669"/>
    <property type="project" value="InterPro"/>
</dbReference>
<dbReference type="Gramene" id="OIT28616">
    <property type="protein sequence ID" value="OIT28616"/>
    <property type="gene ID" value="A4A49_36201"/>
</dbReference>
<keyword evidence="4" id="KW-1185">Reference proteome</keyword>
<feature type="compositionally biased region" description="Polar residues" evidence="1">
    <location>
        <begin position="659"/>
        <end position="683"/>
    </location>
</feature>
<accession>A0A314KH28</accession>
<dbReference type="STRING" id="49451.A0A314KH28"/>
<proteinExistence type="predicted"/>
<dbReference type="InterPro" id="IPR034085">
    <property type="entry name" value="TOG"/>
</dbReference>
<feature type="domain" description="TOG" evidence="2">
    <location>
        <begin position="1"/>
        <end position="188"/>
    </location>
</feature>
<evidence type="ECO:0000259" key="2">
    <source>
        <dbReference type="SMART" id="SM01349"/>
    </source>
</evidence>
<dbReference type="GO" id="GO:0061863">
    <property type="term" value="F:microtubule plus end polymerase"/>
    <property type="evidence" value="ECO:0007669"/>
    <property type="project" value="InterPro"/>
</dbReference>
<organism evidence="3 4">
    <name type="scientific">Nicotiana attenuata</name>
    <name type="common">Coyote tobacco</name>
    <dbReference type="NCBI Taxonomy" id="49451"/>
    <lineage>
        <taxon>Eukaryota</taxon>
        <taxon>Viridiplantae</taxon>
        <taxon>Streptophyta</taxon>
        <taxon>Embryophyta</taxon>
        <taxon>Tracheophyta</taxon>
        <taxon>Spermatophyta</taxon>
        <taxon>Magnoliopsida</taxon>
        <taxon>eudicotyledons</taxon>
        <taxon>Gunneridae</taxon>
        <taxon>Pentapetalae</taxon>
        <taxon>asterids</taxon>
        <taxon>lamiids</taxon>
        <taxon>Solanales</taxon>
        <taxon>Solanaceae</taxon>
        <taxon>Nicotianoideae</taxon>
        <taxon>Nicotianeae</taxon>
        <taxon>Nicotiana</taxon>
    </lineage>
</organism>